<feature type="non-terminal residue" evidence="2">
    <location>
        <position position="1"/>
    </location>
</feature>
<evidence type="ECO:0000313" key="2">
    <source>
        <dbReference type="EMBL" id="RFA31750.1"/>
    </source>
</evidence>
<name>A0A3E0WFP1_9BACI</name>
<dbReference type="PANTHER" id="PTHR34614">
    <property type="match status" value="1"/>
</dbReference>
<dbReference type="AlphaFoldDB" id="A0A3E0WFP1"/>
<gene>
    <name evidence="2" type="ORF">CAI16_20020</name>
</gene>
<dbReference type="GO" id="GO:0003677">
    <property type="term" value="F:DNA binding"/>
    <property type="evidence" value="ECO:0007669"/>
    <property type="project" value="InterPro"/>
</dbReference>
<dbReference type="PANTHER" id="PTHR34614:SF2">
    <property type="entry name" value="TRANSPOSASE IS4-LIKE DOMAIN-CONTAINING PROTEIN"/>
    <property type="match status" value="1"/>
</dbReference>
<protein>
    <recommendedName>
        <fullName evidence="1">Transposase IS4-like domain-containing protein</fullName>
    </recommendedName>
</protein>
<accession>A0A3E0WFP1</accession>
<proteinExistence type="predicted"/>
<dbReference type="SUPFAM" id="SSF53098">
    <property type="entry name" value="Ribonuclease H-like"/>
    <property type="match status" value="1"/>
</dbReference>
<organism evidence="2 3">
    <name type="scientific">Virgibacillus dokdonensis</name>
    <dbReference type="NCBI Taxonomy" id="302167"/>
    <lineage>
        <taxon>Bacteria</taxon>
        <taxon>Bacillati</taxon>
        <taxon>Bacillota</taxon>
        <taxon>Bacilli</taxon>
        <taxon>Bacillales</taxon>
        <taxon>Bacillaceae</taxon>
        <taxon>Virgibacillus</taxon>
    </lineage>
</organism>
<dbReference type="InterPro" id="IPR012337">
    <property type="entry name" value="RNaseH-like_sf"/>
</dbReference>
<dbReference type="Pfam" id="PF01609">
    <property type="entry name" value="DDE_Tnp_1"/>
    <property type="match status" value="1"/>
</dbReference>
<evidence type="ECO:0000259" key="1">
    <source>
        <dbReference type="Pfam" id="PF01609"/>
    </source>
</evidence>
<dbReference type="EMBL" id="NFZX01000112">
    <property type="protein sequence ID" value="RFA31750.1"/>
    <property type="molecule type" value="Genomic_DNA"/>
</dbReference>
<feature type="domain" description="Transposase IS4-like" evidence="1">
    <location>
        <begin position="37"/>
        <end position="92"/>
    </location>
</feature>
<dbReference type="Proteomes" id="UP000256488">
    <property type="component" value="Unassembled WGS sequence"/>
</dbReference>
<reference evidence="2 3" key="1">
    <citation type="submission" date="2017-05" db="EMBL/GenBank/DDBJ databases">
        <title>Virgibacillus sp. AK90 isolated from a saltern of Kakinada, India.</title>
        <authorList>
            <person name="Gupta V."/>
            <person name="Sidhu C."/>
            <person name="Korpole S."/>
            <person name="Pinnaka A.K."/>
        </authorList>
    </citation>
    <scope>NUCLEOTIDE SEQUENCE [LARGE SCALE GENOMIC DNA]</scope>
    <source>
        <strain evidence="2 3">AK90</strain>
    </source>
</reference>
<dbReference type="GO" id="GO:0006313">
    <property type="term" value="P:DNA transposition"/>
    <property type="evidence" value="ECO:0007669"/>
    <property type="project" value="InterPro"/>
</dbReference>
<evidence type="ECO:0000313" key="3">
    <source>
        <dbReference type="Proteomes" id="UP000256488"/>
    </source>
</evidence>
<sequence>NRAYSRFLTVDKASARIDDGKVDEDAKFDGKYAIRTNSDLTDEEAAKAYKELWRVEQAFRNLKSGLELRPMYHRKEERIRGHVMVCFLALVMESFLAFKLKEIGYQTSVKEVLRDVAQMKASLVCVNGEEQIVRTELQGDAYMAFEAIGTQAPPRVLDNNPCH</sequence>
<dbReference type="GO" id="GO:0004803">
    <property type="term" value="F:transposase activity"/>
    <property type="evidence" value="ECO:0007669"/>
    <property type="project" value="InterPro"/>
</dbReference>
<dbReference type="InterPro" id="IPR002559">
    <property type="entry name" value="Transposase_11"/>
</dbReference>
<comment type="caution">
    <text evidence="2">The sequence shown here is derived from an EMBL/GenBank/DDBJ whole genome shotgun (WGS) entry which is preliminary data.</text>
</comment>
<dbReference type="RefSeq" id="WP_147301678.1">
    <property type="nucleotide sequence ID" value="NZ_NFZX01000112.1"/>
</dbReference>